<reference evidence="1" key="1">
    <citation type="submission" date="2022-05" db="EMBL/GenBank/DDBJ databases">
        <authorList>
            <person name="Colautti A."/>
            <person name="Iacumin L."/>
        </authorList>
    </citation>
    <scope>NUCLEOTIDE SEQUENCE</scope>
    <source>
        <strain evidence="1">DSM 30747</strain>
    </source>
</reference>
<dbReference type="AlphaFoldDB" id="A0A9X3L7X7"/>
<accession>A0A9X3L7X7</accession>
<dbReference type="EMBL" id="JAMKBI010000004">
    <property type="protein sequence ID" value="MCZ8533033.1"/>
    <property type="molecule type" value="Genomic_DNA"/>
</dbReference>
<dbReference type="RefSeq" id="WP_269921492.1">
    <property type="nucleotide sequence ID" value="NZ_JAMKBI010000004.1"/>
</dbReference>
<evidence type="ECO:0000313" key="1">
    <source>
        <dbReference type="EMBL" id="MCZ8533033.1"/>
    </source>
</evidence>
<evidence type="ECO:0000313" key="2">
    <source>
        <dbReference type="Proteomes" id="UP001152172"/>
    </source>
</evidence>
<proteinExistence type="predicted"/>
<keyword evidence="2" id="KW-1185">Reference proteome</keyword>
<protein>
    <submittedName>
        <fullName evidence="1">Uncharacterized protein</fullName>
    </submittedName>
</protein>
<name>A0A9X3L7X7_9BACI</name>
<comment type="caution">
    <text evidence="1">The sequence shown here is derived from an EMBL/GenBank/DDBJ whole genome shotgun (WGS) entry which is preliminary data.</text>
</comment>
<organism evidence="1 2">
    <name type="scientific">Psychrobacillus psychrodurans</name>
    <dbReference type="NCBI Taxonomy" id="126157"/>
    <lineage>
        <taxon>Bacteria</taxon>
        <taxon>Bacillati</taxon>
        <taxon>Bacillota</taxon>
        <taxon>Bacilli</taxon>
        <taxon>Bacillales</taxon>
        <taxon>Bacillaceae</taxon>
        <taxon>Psychrobacillus</taxon>
    </lineage>
</organism>
<gene>
    <name evidence="1" type="ORF">M9R61_06650</name>
</gene>
<dbReference type="Proteomes" id="UP001152172">
    <property type="component" value="Unassembled WGS sequence"/>
</dbReference>
<sequence>MLILLDKSIEQTLLEIKHNLNENSIEVNALNNLAIAYRSGWHIIIGPLRVLKIIKNLEHIDKSTKSVFDKLVNEYTFQKSYKDLVEEHILIKGLNGNPKRIEDTEESKYHFETPLNYFSSLARCMKTSLLCEDESDFDFYKKLCEKYIQEKHAISGIHLSFNFSNGGGVNSFRVLERGINDQGNPILAIADSDKRYPESGIGQTLTKLLKIEQKHIDRSILSVYPLPVRAKENLIPPSLYLIGTEHSVKRHLEKLYLVEKENSEKLLYFNIKDGYKVKHFKDEKFIEYYGNLFVDVEDLVSCSIDDISTKSDDGEVVVNGIKGIVEQFTNNILDNGIEQKLQVKERLQDPSPQILRIITELEAILETKKHLFNNLPQYIEEIIIELCKKLLSWGCSKGETIATLGA</sequence>